<dbReference type="Gene3D" id="3.40.50.300">
    <property type="entry name" value="P-loop containing nucleotide triphosphate hydrolases"/>
    <property type="match status" value="2"/>
</dbReference>
<dbReference type="EMBL" id="AAUW01000031">
    <property type="protein sequence ID" value="EAV40422.1"/>
    <property type="molecule type" value="Genomic_DNA"/>
</dbReference>
<organism evidence="3 4">
    <name type="scientific">Roseibium aggregatum (strain ATCC 25650 / DSM 13394 / JCM 20685 / NBRC 16684 / NCIMB 2208 / IAM 12614 / B1)</name>
    <name type="common">Stappia aggregata</name>
    <dbReference type="NCBI Taxonomy" id="384765"/>
    <lineage>
        <taxon>Bacteria</taxon>
        <taxon>Pseudomonadati</taxon>
        <taxon>Pseudomonadota</taxon>
        <taxon>Alphaproteobacteria</taxon>
        <taxon>Hyphomicrobiales</taxon>
        <taxon>Stappiaceae</taxon>
        <taxon>Roseibium</taxon>
    </lineage>
</organism>
<gene>
    <name evidence="3" type="ORF">SIAM614_21370</name>
</gene>
<dbReference type="InterPro" id="IPR027417">
    <property type="entry name" value="P-loop_NTPase"/>
</dbReference>
<sequence>MMRLQKLNLDLFGHFTGKSYDFGAKAGASDFHVIYGPNEAGKTTTMEAFLRLLYGFPHQDQYDFLHQRKNLRVSGVLDVDGSRLHLSRLSTRDPSLRDLNDTPLPETALAAHLGGLSETDYRQLLCLDDGTIEKGGEEIVSSKGDIGRLLFSAAAGVSDLTRVLEQFRDKADGIYRKRATSTRIAQLKRDLADVERQIRETDVPVSAYKKLKQALEAAQVQEASARKERSALLTSKADLEAFKAALPKLAEIDALEAELTEYSGYPTYLDVNPEALVTLLTEQNRHLADKDRIDQETANLRDRLAQLQRHPEHLSVSDDLERLDVLRSRYTTADLDLDKRRRALADIHHDMLRAAKDLNAAENIDPKALVLSPGQMGQLETARDSLRTYTRDLANVEKEIEALLERIEIAEQELAKFQNNDPATILVGPILSRYSIDSLAPRYATACQAVRIATTAREDALSALTVSGQVFEAVPPVAISSFEAEELAEKHRTLQDQRSKLSDRCEDLNADLSAAAHRITALKAGTGVVDDAAAEAAKTERDQLWAAHKSALDPSSAGTFETAMQKVDQVSETRLDHAAELGRLRAEEHRQSEVETELSSAKERLAKLDEELAAVSDTVDGYARRCGLNSSISPTTFSVWVGKLEIATQADTNCKRLETEHETTLSDAQRAIVELRAALHLETEDFDTLITEARGRRDEERAQEDKRKAAIETCKNLKAELVRQQQAISNLQKSHKAHQETWTSLISEFFGSALDPGGVIQSLEPLRELREMDGRRAGAERQVEAMEKDQEDFAREVARLAKAVGIDASTPPMEAYKALLDIAQAAGEAEQQFETLSKDLQAAEDALSETQTALEDIERKTADLAALFPDRVPRGSLQDLRKALGKAQAVIDKRARLTEFSGSIRTDLAVTDLEAARTKLEGTTATNLAASLMGLEEDLTTIETRLETSIEERTAAQKDLAAVTGEADVAALIEQKATLEIELEEAALSYLEAAFGLRLAEEAIRRYRDSHRSGMMEATEKAFADLTNGAYARLQTRPEGSSEILQAIDASGTAKQASDLSKGTRFQLFLALRAAAYEQLASQGVCLPFFCDDIFETFDEDRTRSACKVMEQIGRTGQAIYLTHHRHVVDIAREVCGDGVAVHEL</sequence>
<dbReference type="InterPro" id="IPR038734">
    <property type="entry name" value="YhaN_AAA"/>
</dbReference>
<dbReference type="eggNOG" id="COG0419">
    <property type="taxonomic scope" value="Bacteria"/>
</dbReference>
<dbReference type="OrthoDB" id="9764467at2"/>
<proteinExistence type="predicted"/>
<evidence type="ECO:0000313" key="3">
    <source>
        <dbReference type="EMBL" id="EAV40422.1"/>
    </source>
</evidence>
<feature type="domain" description="YhaN AAA" evidence="2">
    <location>
        <begin position="2"/>
        <end position="206"/>
    </location>
</feature>
<dbReference type="eggNOG" id="COG4717">
    <property type="taxonomic scope" value="Bacteria"/>
</dbReference>
<dbReference type="AlphaFoldDB" id="A0P3H4"/>
<dbReference type="PANTHER" id="PTHR41259:SF1">
    <property type="entry name" value="DOUBLE-STRAND BREAK REPAIR RAD50 ATPASE, PUTATIVE-RELATED"/>
    <property type="match status" value="1"/>
</dbReference>
<evidence type="ECO:0000259" key="2">
    <source>
        <dbReference type="Pfam" id="PF13514"/>
    </source>
</evidence>
<feature type="coiled-coil region" evidence="1">
    <location>
        <begin position="769"/>
        <end position="860"/>
    </location>
</feature>
<name>A0P3H4_ROSAI</name>
<feature type="coiled-coil region" evidence="1">
    <location>
        <begin position="379"/>
        <end position="420"/>
    </location>
</feature>
<feature type="coiled-coil region" evidence="1">
    <location>
        <begin position="484"/>
        <end position="511"/>
    </location>
</feature>
<evidence type="ECO:0000313" key="4">
    <source>
        <dbReference type="Proteomes" id="UP000004848"/>
    </source>
</evidence>
<accession>A0P3H4</accession>
<reference evidence="3 4" key="1">
    <citation type="submission" date="2006-05" db="EMBL/GenBank/DDBJ databases">
        <authorList>
            <person name="King G."/>
            <person name="Ferriera S."/>
            <person name="Johnson J."/>
            <person name="Kravitz S."/>
            <person name="Beeson K."/>
            <person name="Sutton G."/>
            <person name="Rogers Y.-H."/>
            <person name="Friedman R."/>
            <person name="Frazier M."/>
            <person name="Venter J.C."/>
        </authorList>
    </citation>
    <scope>NUCLEOTIDE SEQUENCE [LARGE SCALE GENOMIC DNA]</scope>
    <source>
        <strain evidence="4">ATCC 25650 / DSM 13394 / JCM 20685 / NBRC 16684 / NCIMB 2208 / IAM 12614 / B1</strain>
    </source>
</reference>
<comment type="caution">
    <text evidence="3">The sequence shown here is derived from an EMBL/GenBank/DDBJ whole genome shotgun (WGS) entry which is preliminary data.</text>
</comment>
<feature type="coiled-coil region" evidence="1">
    <location>
        <begin position="700"/>
        <end position="734"/>
    </location>
</feature>
<dbReference type="Pfam" id="PF13514">
    <property type="entry name" value="AAA_27"/>
    <property type="match status" value="1"/>
</dbReference>
<keyword evidence="1" id="KW-0175">Coiled coil</keyword>
<feature type="coiled-coil region" evidence="1">
    <location>
        <begin position="932"/>
        <end position="989"/>
    </location>
</feature>
<protein>
    <recommendedName>
        <fullName evidence="2">YhaN AAA domain-containing protein</fullName>
    </recommendedName>
</protein>
<dbReference type="PANTHER" id="PTHR41259">
    <property type="entry name" value="DOUBLE-STRAND BREAK REPAIR RAD50 ATPASE, PUTATIVE-RELATED"/>
    <property type="match status" value="1"/>
</dbReference>
<dbReference type="SUPFAM" id="SSF52540">
    <property type="entry name" value="P-loop containing nucleoside triphosphate hydrolases"/>
    <property type="match status" value="1"/>
</dbReference>
<evidence type="ECO:0000256" key="1">
    <source>
        <dbReference type="SAM" id="Coils"/>
    </source>
</evidence>
<feature type="coiled-coil region" evidence="1">
    <location>
        <begin position="584"/>
        <end position="625"/>
    </location>
</feature>
<dbReference type="RefSeq" id="WP_006940102.1">
    <property type="nucleotide sequence ID" value="NZ_AAUW01000031.1"/>
</dbReference>
<dbReference type="GeneID" id="68849893"/>
<dbReference type="Proteomes" id="UP000004848">
    <property type="component" value="Unassembled WGS sequence"/>
</dbReference>
<feature type="coiled-coil region" evidence="1">
    <location>
        <begin position="177"/>
        <end position="228"/>
    </location>
</feature>